<organism evidence="1">
    <name type="scientific">Trepomonas sp. PC1</name>
    <dbReference type="NCBI Taxonomy" id="1076344"/>
    <lineage>
        <taxon>Eukaryota</taxon>
        <taxon>Metamonada</taxon>
        <taxon>Diplomonadida</taxon>
        <taxon>Hexamitidae</taxon>
        <taxon>Hexamitinae</taxon>
        <taxon>Trepomonas</taxon>
    </lineage>
</organism>
<reference evidence="1" key="1">
    <citation type="submission" date="2015-07" db="EMBL/GenBank/DDBJ databases">
        <title>Adaptation to a free-living lifestyle via gene acquisitions in the diplomonad Trepomonas sp. PC1.</title>
        <authorList>
            <person name="Xu F."/>
            <person name="Jerlstrom-Hultqvist J."/>
            <person name="Kolisko M."/>
            <person name="Simpson A.G.B."/>
            <person name="Roger A.J."/>
            <person name="Svard S.G."/>
            <person name="Andersson J.O."/>
        </authorList>
    </citation>
    <scope>NUCLEOTIDE SEQUENCE</scope>
    <source>
        <strain evidence="1">PC1</strain>
    </source>
</reference>
<name>A0A146JZU8_9EUKA</name>
<protein>
    <submittedName>
        <fullName evidence="1">Uncharacterized protein</fullName>
    </submittedName>
</protein>
<evidence type="ECO:0000313" key="1">
    <source>
        <dbReference type="EMBL" id="JAP88889.1"/>
    </source>
</evidence>
<gene>
    <name evidence="1" type="ORF">TPC1_31616</name>
</gene>
<dbReference type="AlphaFoldDB" id="A0A146JZU8"/>
<feature type="non-terminal residue" evidence="1">
    <location>
        <position position="1"/>
    </location>
</feature>
<proteinExistence type="predicted"/>
<sequence length="313" mass="37382">STHKFKQQVYNVLNSYFLDKGPYLIKKKQIIYLDKSFDSKVLMDLEFDTKSDAHYHQGKIYVLNIDHQLYTVDTSSKEIIRQDQQIFNVFTFFSIIDDFFIFNDIDLNLFVVNLMTLEKFKTDFNNCYRLYTFLDKVLLHCKVEQQFWFIVCQFNNGQLTELKRMQGIIDQPMFHSNNLGLQKIYRKNQIIDLSDIYSEMIDKSAKSNQFYHPIYGATFWPEYSQKQSRLYLQTLIGKLEDDEFVQKLEQPEGKRKLLLQHSNEKLQKSNKLRFPNHIKLFAANCKVKKHIKESFLKLNLIDLNAHLVVDDFE</sequence>
<accession>A0A146JZU8</accession>
<dbReference type="EMBL" id="GDID01007717">
    <property type="protein sequence ID" value="JAP88889.1"/>
    <property type="molecule type" value="Transcribed_RNA"/>
</dbReference>